<dbReference type="Proteomes" id="UP000321570">
    <property type="component" value="Unassembled WGS sequence"/>
</dbReference>
<organism evidence="2 3">
    <name type="scientific">Hymenolepis diminuta</name>
    <name type="common">Rat tapeworm</name>
    <dbReference type="NCBI Taxonomy" id="6216"/>
    <lineage>
        <taxon>Eukaryota</taxon>
        <taxon>Metazoa</taxon>
        <taxon>Spiralia</taxon>
        <taxon>Lophotrochozoa</taxon>
        <taxon>Platyhelminthes</taxon>
        <taxon>Cestoda</taxon>
        <taxon>Eucestoda</taxon>
        <taxon>Cyclophyllidea</taxon>
        <taxon>Hymenolepididae</taxon>
        <taxon>Hymenolepis</taxon>
    </lineage>
</organism>
<dbReference type="SUPFAM" id="SSF48452">
    <property type="entry name" value="TPR-like"/>
    <property type="match status" value="1"/>
</dbReference>
<proteinExistence type="predicted"/>
<accession>A0A564YNW0</accession>
<dbReference type="InterPro" id="IPR011990">
    <property type="entry name" value="TPR-like_helical_dom_sf"/>
</dbReference>
<name>A0A564YNW0_HYMDI</name>
<dbReference type="PROSITE" id="PS50005">
    <property type="entry name" value="TPR"/>
    <property type="match status" value="1"/>
</dbReference>
<dbReference type="SMART" id="SM00028">
    <property type="entry name" value="TPR"/>
    <property type="match status" value="1"/>
</dbReference>
<gene>
    <name evidence="2" type="ORF">WMSIL1_LOCUS8160</name>
</gene>
<protein>
    <submittedName>
        <fullName evidence="2">Uncharacterized protein</fullName>
    </submittedName>
</protein>
<sequence length="218" mass="24245">MTRPPSKTSKVKVVGSRALGVENLSPHEILKKADEYWENLNSNKALKLYEKVIANVAILPSTDDNMSVMIDALQSSASILAQEGRIDEAIAHFKRAIEISPNSGYEKYMSLAQLSEGDEAVNLYQMGIKIISDTLKTLTSENLTELQKLNRDLSIAHCAIAEVYMVDLSDDPSNTAIVQQQIDKAIEVDECNPQAWYVNASNLFLTGRHDVSWCVRPF</sequence>
<dbReference type="Gene3D" id="1.25.40.10">
    <property type="entry name" value="Tetratricopeptide repeat domain"/>
    <property type="match status" value="1"/>
</dbReference>
<dbReference type="EMBL" id="CABIJS010000321">
    <property type="protein sequence ID" value="VUZ48961.1"/>
    <property type="molecule type" value="Genomic_DNA"/>
</dbReference>
<dbReference type="Pfam" id="PF13181">
    <property type="entry name" value="TPR_8"/>
    <property type="match status" value="1"/>
</dbReference>
<evidence type="ECO:0000256" key="1">
    <source>
        <dbReference type="PROSITE-ProRule" id="PRU00339"/>
    </source>
</evidence>
<dbReference type="PROSITE" id="PS50293">
    <property type="entry name" value="TPR_REGION"/>
    <property type="match status" value="1"/>
</dbReference>
<feature type="repeat" description="TPR" evidence="1">
    <location>
        <begin position="70"/>
        <end position="103"/>
    </location>
</feature>
<dbReference type="AlphaFoldDB" id="A0A564YNW0"/>
<keyword evidence="1" id="KW-0802">TPR repeat</keyword>
<evidence type="ECO:0000313" key="3">
    <source>
        <dbReference type="Proteomes" id="UP000321570"/>
    </source>
</evidence>
<keyword evidence="3" id="KW-1185">Reference proteome</keyword>
<evidence type="ECO:0000313" key="2">
    <source>
        <dbReference type="EMBL" id="VUZ48961.1"/>
    </source>
</evidence>
<dbReference type="InterPro" id="IPR019734">
    <property type="entry name" value="TPR_rpt"/>
</dbReference>
<reference evidence="2 3" key="1">
    <citation type="submission" date="2019-07" db="EMBL/GenBank/DDBJ databases">
        <authorList>
            <person name="Jastrzebski P J."/>
            <person name="Paukszto L."/>
            <person name="Jastrzebski P J."/>
        </authorList>
    </citation>
    <scope>NUCLEOTIDE SEQUENCE [LARGE SCALE GENOMIC DNA]</scope>
    <source>
        <strain evidence="2 3">WMS-il1</strain>
    </source>
</reference>